<dbReference type="Pfam" id="PF01493">
    <property type="entry name" value="GXGXG"/>
    <property type="match status" value="1"/>
</dbReference>
<dbReference type="PATRIC" id="fig|1367847.3.peg.4415"/>
<keyword evidence="2" id="KW-0614">Plasmid</keyword>
<dbReference type="PANTHER" id="PTHR39673:SF5">
    <property type="entry name" value="TUNGSTEN-CONTAINING FORMYLMETHANOFURAN DEHYDROGENASE 2 SUBUNIT C"/>
    <property type="match status" value="1"/>
</dbReference>
<dbReference type="RefSeq" id="WP_020953208.1">
    <property type="nucleotide sequence ID" value="NC_022044.1"/>
</dbReference>
<dbReference type="PANTHER" id="PTHR39673">
    <property type="entry name" value="TUNGSTEN FORMYLMETHANOFURAN DEHYDROGENASE, SUBUNIT C (FWDC)"/>
    <property type="match status" value="1"/>
</dbReference>
<dbReference type="EMBL" id="CP006654">
    <property type="protein sequence ID" value="AGT11437.1"/>
    <property type="molecule type" value="Genomic_DNA"/>
</dbReference>
<reference evidence="2 3" key="1">
    <citation type="journal article" date="2014" name="BMC Genomics">
        <title>Architecture and functions of a multipartite genome of the methylotrophic bacterium Paracoccus aminophilus JCM 7686, containing primary and secondary chromids.</title>
        <authorList>
            <person name="Dziewit L."/>
            <person name="Czarnecki J."/>
            <person name="Wibberg D."/>
            <person name="Radlinska M."/>
            <person name="Mrozek P."/>
            <person name="Szymczak M."/>
            <person name="Schluter A."/>
            <person name="Puhler A."/>
            <person name="Bartosik D."/>
        </authorList>
    </citation>
    <scope>NUCLEOTIDE SEQUENCE [LARGE SCALE GENOMIC DNA]</scope>
    <source>
        <strain evidence="2">JCM 7686</strain>
        <plasmid evidence="3">Plasmid pAMI6</plasmid>
    </source>
</reference>
<dbReference type="Proteomes" id="UP000015480">
    <property type="component" value="Plasmid pAMI6"/>
</dbReference>
<feature type="domain" description="Glutamate synthase alpha subunit C-terminal" evidence="1">
    <location>
        <begin position="37"/>
        <end position="179"/>
    </location>
</feature>
<sequence>MQTIDLSTTPLRELNSSLQAQSENTNQTEWVITNPKGAHAIAVGLDAPIEVTVKGSTGYYCAGMNQQATVKVTGSAGPGVAENMMSGTVIIDGDASQYAGATGQGGLLVIKGNASSRCGISMKGINIVVHGNIGHMSAFMAQSGNLVVLGDAGDALGDSLYEARLFVRGNVKSLGSDCIEKEMRPEHIEILKDLLERAGADAKPEEFKRYGSARKLYNFHVDHAGAY</sequence>
<dbReference type="HOGENOM" id="CLU_078510_0_0_5"/>
<dbReference type="PIRSF" id="PIRSF006519">
    <property type="entry name" value="GOGAT_dom3"/>
    <property type="match status" value="1"/>
</dbReference>
<organism evidence="2 3">
    <name type="scientific">Paracoccus aminophilus JCM 7686</name>
    <dbReference type="NCBI Taxonomy" id="1367847"/>
    <lineage>
        <taxon>Bacteria</taxon>
        <taxon>Pseudomonadati</taxon>
        <taxon>Pseudomonadota</taxon>
        <taxon>Alphaproteobacteria</taxon>
        <taxon>Rhodobacterales</taxon>
        <taxon>Paracoccaceae</taxon>
        <taxon>Paracoccus</taxon>
    </lineage>
</organism>
<dbReference type="AlphaFoldDB" id="S5Y1U2"/>
<dbReference type="Gene3D" id="2.160.20.60">
    <property type="entry name" value="Glutamate synthase, alpha subunit, C-terminal domain"/>
    <property type="match status" value="1"/>
</dbReference>
<geneLocation type="plasmid" evidence="2 3">
    <name>pAMI6</name>
</geneLocation>
<proteinExistence type="predicted"/>
<dbReference type="GO" id="GO:0016491">
    <property type="term" value="F:oxidoreductase activity"/>
    <property type="evidence" value="ECO:0007669"/>
    <property type="project" value="InterPro"/>
</dbReference>
<name>S5Y1U2_PARAH</name>
<dbReference type="KEGG" id="pami:JCM7686_pAMI6p107"/>
<accession>S5Y1U2</accession>
<dbReference type="InterPro" id="IPR002489">
    <property type="entry name" value="Glu_synth_asu_C"/>
</dbReference>
<keyword evidence="3" id="KW-1185">Reference proteome</keyword>
<evidence type="ECO:0000313" key="3">
    <source>
        <dbReference type="Proteomes" id="UP000015480"/>
    </source>
</evidence>
<protein>
    <submittedName>
        <fullName evidence="2">Glutamate synthase subunit alpha domain protein</fullName>
    </submittedName>
</protein>
<dbReference type="OrthoDB" id="287000at2"/>
<gene>
    <name evidence="2" type="ORF">JCM7686_pAMI6p107</name>
</gene>
<evidence type="ECO:0000259" key="1">
    <source>
        <dbReference type="Pfam" id="PF01493"/>
    </source>
</evidence>
<evidence type="ECO:0000313" key="2">
    <source>
        <dbReference type="EMBL" id="AGT11437.1"/>
    </source>
</evidence>
<dbReference type="CDD" id="cd00504">
    <property type="entry name" value="GXGXG"/>
    <property type="match status" value="1"/>
</dbReference>
<dbReference type="InterPro" id="IPR036485">
    <property type="entry name" value="Glu_synth_asu_C_sf"/>
</dbReference>
<dbReference type="InterPro" id="IPR012061">
    <property type="entry name" value="Glu_synth_lsu_3"/>
</dbReference>
<dbReference type="SUPFAM" id="SSF69336">
    <property type="entry name" value="Alpha subunit of glutamate synthase, C-terminal domain"/>
    <property type="match status" value="1"/>
</dbReference>